<dbReference type="EMBL" id="KZ084122">
    <property type="protein sequence ID" value="OSD00038.1"/>
    <property type="molecule type" value="Genomic_DNA"/>
</dbReference>
<name>A0A1Y2IG05_TRAC3</name>
<feature type="compositionally biased region" description="Polar residues" evidence="1">
    <location>
        <begin position="172"/>
        <end position="182"/>
    </location>
</feature>
<dbReference type="Proteomes" id="UP000193067">
    <property type="component" value="Unassembled WGS sequence"/>
</dbReference>
<dbReference type="AlphaFoldDB" id="A0A1Y2IG05"/>
<evidence type="ECO:0000313" key="2">
    <source>
        <dbReference type="EMBL" id="OSD00038.1"/>
    </source>
</evidence>
<protein>
    <submittedName>
        <fullName evidence="2">Uncharacterized protein</fullName>
    </submittedName>
</protein>
<sequence length="182" mass="20535">MATNDAPATPPSEWELKLAQLRAENEDLQRRKAEAEKDRDLFRDLYGKASAHASEVSAENNALLERAELAEGQVRDGLAMVRATFEARVRRAEEDAARWKAQYRLLCERDARTDDEVRRRAALEPELAAENARLREQLENLEEDYRRLEGLLEGLTKEEVEETEEIAETAQAPISTSSGAGP</sequence>
<feature type="region of interest" description="Disordered" evidence="1">
    <location>
        <begin position="161"/>
        <end position="182"/>
    </location>
</feature>
<dbReference type="STRING" id="1353009.A0A1Y2IG05"/>
<organism evidence="2 3">
    <name type="scientific">Trametes coccinea (strain BRFM310)</name>
    <name type="common">Pycnoporus coccineus</name>
    <dbReference type="NCBI Taxonomy" id="1353009"/>
    <lineage>
        <taxon>Eukaryota</taxon>
        <taxon>Fungi</taxon>
        <taxon>Dikarya</taxon>
        <taxon>Basidiomycota</taxon>
        <taxon>Agaricomycotina</taxon>
        <taxon>Agaricomycetes</taxon>
        <taxon>Polyporales</taxon>
        <taxon>Polyporaceae</taxon>
        <taxon>Trametes</taxon>
    </lineage>
</organism>
<reference evidence="2 3" key="1">
    <citation type="journal article" date="2015" name="Biotechnol. Biofuels">
        <title>Enhanced degradation of softwood versus hardwood by the white-rot fungus Pycnoporus coccineus.</title>
        <authorList>
            <person name="Couturier M."/>
            <person name="Navarro D."/>
            <person name="Chevret D."/>
            <person name="Henrissat B."/>
            <person name="Piumi F."/>
            <person name="Ruiz-Duenas F.J."/>
            <person name="Martinez A.T."/>
            <person name="Grigoriev I.V."/>
            <person name="Riley R."/>
            <person name="Lipzen A."/>
            <person name="Berrin J.G."/>
            <person name="Master E.R."/>
            <person name="Rosso M.N."/>
        </authorList>
    </citation>
    <scope>NUCLEOTIDE SEQUENCE [LARGE SCALE GENOMIC DNA]</scope>
    <source>
        <strain evidence="2 3">BRFM310</strain>
    </source>
</reference>
<gene>
    <name evidence="2" type="ORF">PYCCODRAFT_1414948</name>
</gene>
<accession>A0A1Y2IG05</accession>
<dbReference type="OrthoDB" id="3647690at2759"/>
<keyword evidence="3" id="KW-1185">Reference proteome</keyword>
<proteinExistence type="predicted"/>
<evidence type="ECO:0000313" key="3">
    <source>
        <dbReference type="Proteomes" id="UP000193067"/>
    </source>
</evidence>
<evidence type="ECO:0000256" key="1">
    <source>
        <dbReference type="SAM" id="MobiDB-lite"/>
    </source>
</evidence>